<gene>
    <name evidence="1" type="ORF">CK203_094271</name>
</gene>
<evidence type="ECO:0000313" key="2">
    <source>
        <dbReference type="Proteomes" id="UP000288805"/>
    </source>
</evidence>
<sequence length="121" mass="13927">MYATNWDEEGSEAAKTIHKLDTKALQLHDSLCFQVPREAFLNYRDLGLGCQPQPVRTATWKEEFIGIKYFQEEFQQAGADQGPRQYLSDCFNNKNTLLCFITADLPASFFLSWGRANHDKE</sequence>
<dbReference type="Proteomes" id="UP000288805">
    <property type="component" value="Unassembled WGS sequence"/>
</dbReference>
<dbReference type="EMBL" id="QGNW01001450">
    <property type="protein sequence ID" value="RVW40877.1"/>
    <property type="molecule type" value="Genomic_DNA"/>
</dbReference>
<evidence type="ECO:0000313" key="1">
    <source>
        <dbReference type="EMBL" id="RVW40877.1"/>
    </source>
</evidence>
<protein>
    <submittedName>
        <fullName evidence="1">Uncharacterized protein</fullName>
    </submittedName>
</protein>
<accession>A0A438DZR2</accession>
<dbReference type="AlphaFoldDB" id="A0A438DZR2"/>
<comment type="caution">
    <text evidence="1">The sequence shown here is derived from an EMBL/GenBank/DDBJ whole genome shotgun (WGS) entry which is preliminary data.</text>
</comment>
<name>A0A438DZR2_VITVI</name>
<proteinExistence type="predicted"/>
<reference evidence="1 2" key="1">
    <citation type="journal article" date="2018" name="PLoS Genet.">
        <title>Population sequencing reveals clonal diversity and ancestral inbreeding in the grapevine cultivar Chardonnay.</title>
        <authorList>
            <person name="Roach M.J."/>
            <person name="Johnson D.L."/>
            <person name="Bohlmann J."/>
            <person name="van Vuuren H.J."/>
            <person name="Jones S.J."/>
            <person name="Pretorius I.S."/>
            <person name="Schmidt S.A."/>
            <person name="Borneman A.R."/>
        </authorList>
    </citation>
    <scope>NUCLEOTIDE SEQUENCE [LARGE SCALE GENOMIC DNA]</scope>
    <source>
        <strain evidence="2">cv. Chardonnay</strain>
        <tissue evidence="1">Leaf</tissue>
    </source>
</reference>
<organism evidence="1 2">
    <name type="scientific">Vitis vinifera</name>
    <name type="common">Grape</name>
    <dbReference type="NCBI Taxonomy" id="29760"/>
    <lineage>
        <taxon>Eukaryota</taxon>
        <taxon>Viridiplantae</taxon>
        <taxon>Streptophyta</taxon>
        <taxon>Embryophyta</taxon>
        <taxon>Tracheophyta</taxon>
        <taxon>Spermatophyta</taxon>
        <taxon>Magnoliopsida</taxon>
        <taxon>eudicotyledons</taxon>
        <taxon>Gunneridae</taxon>
        <taxon>Pentapetalae</taxon>
        <taxon>rosids</taxon>
        <taxon>Vitales</taxon>
        <taxon>Vitaceae</taxon>
        <taxon>Viteae</taxon>
        <taxon>Vitis</taxon>
    </lineage>
</organism>